<comment type="caution">
    <text evidence="1">The sequence shown here is derived from an EMBL/GenBank/DDBJ whole genome shotgun (WGS) entry which is preliminary data.</text>
</comment>
<keyword evidence="2" id="KW-1185">Reference proteome</keyword>
<dbReference type="RefSeq" id="WP_364443784.1">
    <property type="nucleotide sequence ID" value="NZ_JBFARM010000001.1"/>
</dbReference>
<accession>A0ABV3GUA8</accession>
<evidence type="ECO:0000313" key="1">
    <source>
        <dbReference type="EMBL" id="MEV4283869.1"/>
    </source>
</evidence>
<dbReference type="Proteomes" id="UP001552427">
    <property type="component" value="Unassembled WGS sequence"/>
</dbReference>
<protein>
    <submittedName>
        <fullName evidence="1">Uncharacterized protein</fullName>
    </submittedName>
</protein>
<gene>
    <name evidence="1" type="ORF">AB0K40_00030</name>
</gene>
<dbReference type="EMBL" id="JBFARM010000001">
    <property type="protein sequence ID" value="MEV4283869.1"/>
    <property type="molecule type" value="Genomic_DNA"/>
</dbReference>
<evidence type="ECO:0000313" key="2">
    <source>
        <dbReference type="Proteomes" id="UP001552427"/>
    </source>
</evidence>
<proteinExistence type="predicted"/>
<name>A0ABV3GUA8_9ACTN</name>
<sequence>MRLTRRGRAVVVVAMVLLSLGGYWLGTRTASHAAAQAPAPGHAALFSVVVHEGEAPRSL</sequence>
<organism evidence="1 2">
    <name type="scientific">Nonomuraea bangladeshensis</name>
    <dbReference type="NCBI Taxonomy" id="404385"/>
    <lineage>
        <taxon>Bacteria</taxon>
        <taxon>Bacillati</taxon>
        <taxon>Actinomycetota</taxon>
        <taxon>Actinomycetes</taxon>
        <taxon>Streptosporangiales</taxon>
        <taxon>Streptosporangiaceae</taxon>
        <taxon>Nonomuraea</taxon>
    </lineage>
</organism>
<reference evidence="1 2" key="1">
    <citation type="submission" date="2024-06" db="EMBL/GenBank/DDBJ databases">
        <title>The Natural Products Discovery Center: Release of the First 8490 Sequenced Strains for Exploring Actinobacteria Biosynthetic Diversity.</title>
        <authorList>
            <person name="Kalkreuter E."/>
            <person name="Kautsar S.A."/>
            <person name="Yang D."/>
            <person name="Bader C.D."/>
            <person name="Teijaro C.N."/>
            <person name="Fluegel L."/>
            <person name="Davis C.M."/>
            <person name="Simpson J.R."/>
            <person name="Lauterbach L."/>
            <person name="Steele A.D."/>
            <person name="Gui C."/>
            <person name="Meng S."/>
            <person name="Li G."/>
            <person name="Viehrig K."/>
            <person name="Ye F."/>
            <person name="Su P."/>
            <person name="Kiefer A.F."/>
            <person name="Nichols A."/>
            <person name="Cepeda A.J."/>
            <person name="Yan W."/>
            <person name="Fan B."/>
            <person name="Jiang Y."/>
            <person name="Adhikari A."/>
            <person name="Zheng C.-J."/>
            <person name="Schuster L."/>
            <person name="Cowan T.M."/>
            <person name="Smanski M.J."/>
            <person name="Chevrette M.G."/>
            <person name="De Carvalho L.P.S."/>
            <person name="Shen B."/>
        </authorList>
    </citation>
    <scope>NUCLEOTIDE SEQUENCE [LARGE SCALE GENOMIC DNA]</scope>
    <source>
        <strain evidence="1 2">NPDC049574</strain>
    </source>
</reference>